<accession>A0A7R9G2V5</accession>
<gene>
    <name evidence="4" type="ORF">TSIB3V08_LOCUS7664</name>
</gene>
<keyword evidence="3" id="KW-0812">Transmembrane</keyword>
<proteinExistence type="predicted"/>
<feature type="transmembrane region" description="Helical" evidence="3">
    <location>
        <begin position="205"/>
        <end position="231"/>
    </location>
</feature>
<evidence type="ECO:0000313" key="4">
    <source>
        <dbReference type="EMBL" id="CAD7263590.1"/>
    </source>
</evidence>
<evidence type="ECO:0000256" key="2">
    <source>
        <dbReference type="SAM" id="MobiDB-lite"/>
    </source>
</evidence>
<keyword evidence="3" id="KW-1133">Transmembrane helix</keyword>
<protein>
    <submittedName>
        <fullName evidence="4">Uncharacterized protein</fullName>
    </submittedName>
</protein>
<evidence type="ECO:0000256" key="3">
    <source>
        <dbReference type="SAM" id="Phobius"/>
    </source>
</evidence>
<feature type="region of interest" description="Disordered" evidence="2">
    <location>
        <begin position="314"/>
        <end position="334"/>
    </location>
</feature>
<name>A0A7R9G2V5_TIMSH</name>
<feature type="coiled-coil region" evidence="1">
    <location>
        <begin position="112"/>
        <end position="139"/>
    </location>
</feature>
<dbReference type="AlphaFoldDB" id="A0A7R9G2V5"/>
<reference evidence="4" key="1">
    <citation type="submission" date="2020-11" db="EMBL/GenBank/DDBJ databases">
        <authorList>
            <person name="Tran Van P."/>
        </authorList>
    </citation>
    <scope>NUCLEOTIDE SEQUENCE</scope>
</reference>
<keyword evidence="3" id="KW-0472">Membrane</keyword>
<dbReference type="EMBL" id="OC003690">
    <property type="protein sequence ID" value="CAD7263590.1"/>
    <property type="molecule type" value="Genomic_DNA"/>
</dbReference>
<organism evidence="4">
    <name type="scientific">Timema shepardi</name>
    <name type="common">Walking stick</name>
    <dbReference type="NCBI Taxonomy" id="629360"/>
    <lineage>
        <taxon>Eukaryota</taxon>
        <taxon>Metazoa</taxon>
        <taxon>Ecdysozoa</taxon>
        <taxon>Arthropoda</taxon>
        <taxon>Hexapoda</taxon>
        <taxon>Insecta</taxon>
        <taxon>Pterygota</taxon>
        <taxon>Neoptera</taxon>
        <taxon>Polyneoptera</taxon>
        <taxon>Phasmatodea</taxon>
        <taxon>Timematodea</taxon>
        <taxon>Timematoidea</taxon>
        <taxon>Timematidae</taxon>
        <taxon>Timema</taxon>
    </lineage>
</organism>
<evidence type="ECO:0000256" key="1">
    <source>
        <dbReference type="SAM" id="Coils"/>
    </source>
</evidence>
<sequence>MAKENRSCRRQTTYAADSTIVVIADRSYSPTASRTGLLVSMSDTEPRHDDLLSSRLSYRRGPPRHTVPDGPQLVLSRGRDPLLVPDSQLILTNNSNNDNMELNLLKSVANDVREMKESLNCWTSRMDKADDEITKLNNEFSVSGFAGSNNTRKPMQKLCSQQPTEWAWSRGVTMQSAQISRYVRVKQTWGSGVWSQEREGTCVDLIGLLSVVCYICSVVAVTLSALGGGAIKCFECNSHNDSRCSLDVLPVELKKDCSEHKEGTKYTMCRKIVQHIDFEVNGIELIKCDMIDVVTKRGKIVLLLKNSKIYKHRDLTSGGNRPDTYHQRRNGRKQVPYQSIREVDNTRLDPTNIAATYIQIHGSTDEHVMFNDQL</sequence>
<keyword evidence="1" id="KW-0175">Coiled coil</keyword>